<organism evidence="2 3">
    <name type="scientific">Cyclocybe aegerita</name>
    <name type="common">Black poplar mushroom</name>
    <name type="synonym">Agrocybe aegerita</name>
    <dbReference type="NCBI Taxonomy" id="1973307"/>
    <lineage>
        <taxon>Eukaryota</taxon>
        <taxon>Fungi</taxon>
        <taxon>Dikarya</taxon>
        <taxon>Basidiomycota</taxon>
        <taxon>Agaricomycotina</taxon>
        <taxon>Agaricomycetes</taxon>
        <taxon>Agaricomycetidae</taxon>
        <taxon>Agaricales</taxon>
        <taxon>Agaricineae</taxon>
        <taxon>Bolbitiaceae</taxon>
        <taxon>Cyclocybe</taxon>
    </lineage>
</organism>
<name>A0A8S0VTA2_CYCAE</name>
<feature type="compositionally biased region" description="Polar residues" evidence="1">
    <location>
        <begin position="9"/>
        <end position="21"/>
    </location>
</feature>
<keyword evidence="3" id="KW-1185">Reference proteome</keyword>
<proteinExistence type="predicted"/>
<dbReference type="GO" id="GO:0005634">
    <property type="term" value="C:nucleus"/>
    <property type="evidence" value="ECO:0007669"/>
    <property type="project" value="TreeGrafter"/>
</dbReference>
<feature type="region of interest" description="Disordered" evidence="1">
    <location>
        <begin position="709"/>
        <end position="739"/>
    </location>
</feature>
<evidence type="ECO:0000313" key="2">
    <source>
        <dbReference type="EMBL" id="CAA7259790.1"/>
    </source>
</evidence>
<feature type="compositionally biased region" description="Low complexity" evidence="1">
    <location>
        <begin position="71"/>
        <end position="86"/>
    </location>
</feature>
<dbReference type="Gene3D" id="3.40.50.300">
    <property type="entry name" value="P-loop containing nucleotide triphosphate hydrolases"/>
    <property type="match status" value="1"/>
</dbReference>
<feature type="region of interest" description="Disordered" evidence="1">
    <location>
        <begin position="347"/>
        <end position="381"/>
    </location>
</feature>
<evidence type="ECO:0000256" key="1">
    <source>
        <dbReference type="SAM" id="MobiDB-lite"/>
    </source>
</evidence>
<protein>
    <recommendedName>
        <fullName evidence="4">AAA+ ATPase domain-containing protein</fullName>
    </recommendedName>
</protein>
<dbReference type="EMBL" id="CACVBS010000028">
    <property type="protein sequence ID" value="CAA7259790.1"/>
    <property type="molecule type" value="Genomic_DNA"/>
</dbReference>
<gene>
    <name evidence="2" type="ORF">AAE3_LOCUS2246</name>
</gene>
<sequence>MAPDKRRNGSASKAQQSTNGIAQKKASMKQKTLFDSFLKKGSPSSSQSAEGNTQPASQEASTPAIFPLAESNSTNSSVGNRSSSSSGITELVAKTANNSSDIDGDRLRHSRSPSLVILTDMVVAPSVDLVQGDDVALSPQRSVQSQGLTKDAPIIIPSSPIPSGVPSNPNKPIHPFFASRAKPKAELAPTSIPATPTIPTNKSAAPSNYLPPYPDIISQHVKGSQTTLELSARPLPPRLTKPPMIEPHEAHNYKFLQRSNNIETVDNFTSPSLDDPNPTHSCEIPPAHKLTHPAIARLADVVSDDIPVSQRPWTEKWRPTCAQEVLGNEQSALYLRDWLRALELQFEENQPPPAKDDQQTSAPKGKRKPDTKGTKRPRVVRVVDKSRRRKRARLDSDEEDDWIVYTDEETEEEVFQESESDDFDDIRQLPSSSPSSSVPDILPAIPESQLQGLDQPQDFGQLHNTILLVGPCGSGKTASVYACAEELGWDVFEVYPGIGRRNGANVDNLIGEVGKNHLVLQNRGQASDVMKSFLRRKGKFADEEGPSSSSFLPSYSPRKKVASPETGDTADATPVKPVRQSLVLLEEVDILFKEDSNFWTTVTRIIKECKRPVICSCNDISLVPLEDLPLQTVLWFTPCPPDAAVSYLQALCSAEGHSINRTTLSQLQRDLQPVSSDLSEGSSHGRLEPDLRRTINSLQVACRSMNGGVPEIGQERGLHPEPNSTRDRSALRDVNETPRASMRRSELMSYLDGDFAQGFFQLLVAADLTSHAPSDDDENGHAILRVLQGKEAAFGTLDQHEDIISSAIQLARGLFHVDVSRDEEEAERSAEQRCRIQREQRAVLAEVCPKATWTRRDGSLALDYLPILRQIVEVEDMEQREVANRARGGRLTRNSMRSSSRRVFEVTDAWREALLGHGLSVDEGA</sequence>
<dbReference type="Proteomes" id="UP000467700">
    <property type="component" value="Unassembled WGS sequence"/>
</dbReference>
<dbReference type="InterPro" id="IPR027417">
    <property type="entry name" value="P-loop_NTPase"/>
</dbReference>
<feature type="region of interest" description="Disordered" evidence="1">
    <location>
        <begin position="403"/>
        <end position="440"/>
    </location>
</feature>
<feature type="compositionally biased region" description="Low complexity" evidence="1">
    <location>
        <begin position="546"/>
        <end position="556"/>
    </location>
</feature>
<evidence type="ECO:0008006" key="4">
    <source>
        <dbReference type="Google" id="ProtNLM"/>
    </source>
</evidence>
<feature type="region of interest" description="Disordered" evidence="1">
    <location>
        <begin position="1"/>
        <end position="109"/>
    </location>
</feature>
<dbReference type="AlphaFoldDB" id="A0A8S0VTA2"/>
<dbReference type="GO" id="GO:0003677">
    <property type="term" value="F:DNA binding"/>
    <property type="evidence" value="ECO:0007669"/>
    <property type="project" value="TreeGrafter"/>
</dbReference>
<feature type="compositionally biased region" description="Polar residues" evidence="1">
    <location>
        <begin position="42"/>
        <end position="61"/>
    </location>
</feature>
<dbReference type="OrthoDB" id="9996895at2759"/>
<dbReference type="SUPFAM" id="SSF52540">
    <property type="entry name" value="P-loop containing nucleoside triphosphate hydrolases"/>
    <property type="match status" value="1"/>
</dbReference>
<dbReference type="PANTHER" id="PTHR23389:SF21">
    <property type="entry name" value="ATPASE FAMILY AAA DOMAIN-CONTAINING PROTEIN 5"/>
    <property type="match status" value="1"/>
</dbReference>
<evidence type="ECO:0000313" key="3">
    <source>
        <dbReference type="Proteomes" id="UP000467700"/>
    </source>
</evidence>
<feature type="compositionally biased region" description="Basic and acidic residues" evidence="1">
    <location>
        <begin position="713"/>
        <end position="736"/>
    </location>
</feature>
<comment type="caution">
    <text evidence="2">The sequence shown here is derived from an EMBL/GenBank/DDBJ whole genome shotgun (WGS) entry which is preliminary data.</text>
</comment>
<reference evidence="2 3" key="1">
    <citation type="submission" date="2020-01" db="EMBL/GenBank/DDBJ databases">
        <authorList>
            <person name="Gupta K D."/>
        </authorList>
    </citation>
    <scope>NUCLEOTIDE SEQUENCE [LARGE SCALE GENOMIC DNA]</scope>
</reference>
<accession>A0A8S0VTA2</accession>
<dbReference type="PANTHER" id="PTHR23389">
    <property type="entry name" value="CHROMOSOME TRANSMISSION FIDELITY FACTOR 18"/>
    <property type="match status" value="1"/>
</dbReference>
<feature type="compositionally biased region" description="Acidic residues" evidence="1">
    <location>
        <begin position="403"/>
        <end position="424"/>
    </location>
</feature>
<feature type="region of interest" description="Disordered" evidence="1">
    <location>
        <begin position="540"/>
        <end position="573"/>
    </location>
</feature>